<dbReference type="AlphaFoldDB" id="A0A5C3N7D2"/>
<organism evidence="1 2">
    <name type="scientific">Heliocybe sulcata</name>
    <dbReference type="NCBI Taxonomy" id="5364"/>
    <lineage>
        <taxon>Eukaryota</taxon>
        <taxon>Fungi</taxon>
        <taxon>Dikarya</taxon>
        <taxon>Basidiomycota</taxon>
        <taxon>Agaricomycotina</taxon>
        <taxon>Agaricomycetes</taxon>
        <taxon>Gloeophyllales</taxon>
        <taxon>Gloeophyllaceae</taxon>
        <taxon>Heliocybe</taxon>
    </lineage>
</organism>
<sequence>MSLRAWRTTIVRQCFALSATPYEANSLLLSPVPLLPAIYSSAFISTSAFNDITNGTNPGCGTVGFNAEPGWDPFTGLSTSNFVKLLSRWLLMP</sequence>
<dbReference type="PANTHER" id="PTHR14218">
    <property type="entry name" value="PROTEASE S8 TRIPEPTIDYL PEPTIDASE I CLN2"/>
    <property type="match status" value="1"/>
</dbReference>
<dbReference type="InterPro" id="IPR050819">
    <property type="entry name" value="Tripeptidyl-peptidase_I"/>
</dbReference>
<dbReference type="GO" id="GO:0006508">
    <property type="term" value="P:proteolysis"/>
    <property type="evidence" value="ECO:0007669"/>
    <property type="project" value="InterPro"/>
</dbReference>
<dbReference type="GO" id="GO:0004252">
    <property type="term" value="F:serine-type endopeptidase activity"/>
    <property type="evidence" value="ECO:0007669"/>
    <property type="project" value="InterPro"/>
</dbReference>
<dbReference type="OrthoDB" id="409122at2759"/>
<dbReference type="SUPFAM" id="SSF52743">
    <property type="entry name" value="Subtilisin-like"/>
    <property type="match status" value="1"/>
</dbReference>
<dbReference type="EMBL" id="ML213508">
    <property type="protein sequence ID" value="TFK53203.1"/>
    <property type="molecule type" value="Genomic_DNA"/>
</dbReference>
<proteinExistence type="predicted"/>
<evidence type="ECO:0000313" key="2">
    <source>
        <dbReference type="Proteomes" id="UP000305948"/>
    </source>
</evidence>
<dbReference type="Proteomes" id="UP000305948">
    <property type="component" value="Unassembled WGS sequence"/>
</dbReference>
<gene>
    <name evidence="1" type="ORF">OE88DRAFT_1678024</name>
</gene>
<protein>
    <submittedName>
        <fullName evidence="1">Uncharacterized protein</fullName>
    </submittedName>
</protein>
<dbReference type="InterPro" id="IPR036852">
    <property type="entry name" value="Peptidase_S8/S53_dom_sf"/>
</dbReference>
<dbReference type="PANTHER" id="PTHR14218:SF19">
    <property type="entry name" value="SERINE PROTEASE AORO, PUTATIVE (AFU_ORTHOLOGUE AFUA_6G10250)-RELATED"/>
    <property type="match status" value="1"/>
</dbReference>
<accession>A0A5C3N7D2</accession>
<dbReference type="GO" id="GO:0008240">
    <property type="term" value="F:tripeptidyl-peptidase activity"/>
    <property type="evidence" value="ECO:0007669"/>
    <property type="project" value="TreeGrafter"/>
</dbReference>
<reference evidence="1 2" key="1">
    <citation type="journal article" date="2019" name="Nat. Ecol. Evol.">
        <title>Megaphylogeny resolves global patterns of mushroom evolution.</title>
        <authorList>
            <person name="Varga T."/>
            <person name="Krizsan K."/>
            <person name="Foldi C."/>
            <person name="Dima B."/>
            <person name="Sanchez-Garcia M."/>
            <person name="Sanchez-Ramirez S."/>
            <person name="Szollosi G.J."/>
            <person name="Szarkandi J.G."/>
            <person name="Papp V."/>
            <person name="Albert L."/>
            <person name="Andreopoulos W."/>
            <person name="Angelini C."/>
            <person name="Antonin V."/>
            <person name="Barry K.W."/>
            <person name="Bougher N.L."/>
            <person name="Buchanan P."/>
            <person name="Buyck B."/>
            <person name="Bense V."/>
            <person name="Catcheside P."/>
            <person name="Chovatia M."/>
            <person name="Cooper J."/>
            <person name="Damon W."/>
            <person name="Desjardin D."/>
            <person name="Finy P."/>
            <person name="Geml J."/>
            <person name="Haridas S."/>
            <person name="Hughes K."/>
            <person name="Justo A."/>
            <person name="Karasinski D."/>
            <person name="Kautmanova I."/>
            <person name="Kiss B."/>
            <person name="Kocsube S."/>
            <person name="Kotiranta H."/>
            <person name="LaButti K.M."/>
            <person name="Lechner B.E."/>
            <person name="Liimatainen K."/>
            <person name="Lipzen A."/>
            <person name="Lukacs Z."/>
            <person name="Mihaltcheva S."/>
            <person name="Morgado L.N."/>
            <person name="Niskanen T."/>
            <person name="Noordeloos M.E."/>
            <person name="Ohm R.A."/>
            <person name="Ortiz-Santana B."/>
            <person name="Ovrebo C."/>
            <person name="Racz N."/>
            <person name="Riley R."/>
            <person name="Savchenko A."/>
            <person name="Shiryaev A."/>
            <person name="Soop K."/>
            <person name="Spirin V."/>
            <person name="Szebenyi C."/>
            <person name="Tomsovsky M."/>
            <person name="Tulloss R.E."/>
            <person name="Uehling J."/>
            <person name="Grigoriev I.V."/>
            <person name="Vagvolgyi C."/>
            <person name="Papp T."/>
            <person name="Martin F.M."/>
            <person name="Miettinen O."/>
            <person name="Hibbett D.S."/>
            <person name="Nagy L.G."/>
        </authorList>
    </citation>
    <scope>NUCLEOTIDE SEQUENCE [LARGE SCALE GENOMIC DNA]</scope>
    <source>
        <strain evidence="1 2">OMC1185</strain>
    </source>
</reference>
<keyword evidence="2" id="KW-1185">Reference proteome</keyword>
<evidence type="ECO:0000313" key="1">
    <source>
        <dbReference type="EMBL" id="TFK53203.1"/>
    </source>
</evidence>
<dbReference type="STRING" id="5364.A0A5C3N7D2"/>
<dbReference type="Gene3D" id="3.40.50.200">
    <property type="entry name" value="Peptidase S8/S53 domain"/>
    <property type="match status" value="1"/>
</dbReference>
<name>A0A5C3N7D2_9AGAM</name>